<dbReference type="PROSITE" id="PS50181">
    <property type="entry name" value="FBOX"/>
    <property type="match status" value="1"/>
</dbReference>
<dbReference type="EMBL" id="KZ084093">
    <property type="protein sequence ID" value="OSD05397.1"/>
    <property type="molecule type" value="Genomic_DNA"/>
</dbReference>
<accession>A0A1Y2IWC3</accession>
<dbReference type="CDD" id="cd09917">
    <property type="entry name" value="F-box_SF"/>
    <property type="match status" value="1"/>
</dbReference>
<dbReference type="Proteomes" id="UP000193067">
    <property type="component" value="Unassembled WGS sequence"/>
</dbReference>
<feature type="region of interest" description="Disordered" evidence="1">
    <location>
        <begin position="1"/>
        <end position="30"/>
    </location>
</feature>
<evidence type="ECO:0000313" key="4">
    <source>
        <dbReference type="Proteomes" id="UP000193067"/>
    </source>
</evidence>
<evidence type="ECO:0000259" key="2">
    <source>
        <dbReference type="PROSITE" id="PS50181"/>
    </source>
</evidence>
<gene>
    <name evidence="3" type="ORF">PYCCODRAFT_1234910</name>
</gene>
<keyword evidence="4" id="KW-1185">Reference proteome</keyword>
<dbReference type="AlphaFoldDB" id="A0A1Y2IWC3"/>
<name>A0A1Y2IWC3_TRAC3</name>
<proteinExistence type="predicted"/>
<evidence type="ECO:0000256" key="1">
    <source>
        <dbReference type="SAM" id="MobiDB-lite"/>
    </source>
</evidence>
<protein>
    <recommendedName>
        <fullName evidence="2">F-box domain-containing protein</fullName>
    </recommendedName>
</protein>
<dbReference type="STRING" id="1353009.A0A1Y2IWC3"/>
<dbReference type="SMART" id="SM00256">
    <property type="entry name" value="FBOX"/>
    <property type="match status" value="1"/>
</dbReference>
<dbReference type="OrthoDB" id="2745177at2759"/>
<evidence type="ECO:0000313" key="3">
    <source>
        <dbReference type="EMBL" id="OSD05397.1"/>
    </source>
</evidence>
<organism evidence="3 4">
    <name type="scientific">Trametes coccinea (strain BRFM310)</name>
    <name type="common">Pycnoporus coccineus</name>
    <dbReference type="NCBI Taxonomy" id="1353009"/>
    <lineage>
        <taxon>Eukaryota</taxon>
        <taxon>Fungi</taxon>
        <taxon>Dikarya</taxon>
        <taxon>Basidiomycota</taxon>
        <taxon>Agaricomycotina</taxon>
        <taxon>Agaricomycetes</taxon>
        <taxon>Polyporales</taxon>
        <taxon>Polyporaceae</taxon>
        <taxon>Trametes</taxon>
    </lineage>
</organism>
<feature type="domain" description="F-box" evidence="2">
    <location>
        <begin position="44"/>
        <end position="93"/>
    </location>
</feature>
<sequence length="649" mass="74273">MPPRKRARTTKGGPSQTQVTEAPKRRPNGARLTGRVVRGGIGSLKDFPEMPIDVLNEIFSYLSSQDLLSLAQTSKVLRRFLLDRSNVRIWRDAREALDDIPPLPPVLSEPAYVHLLFSPYCHGCGKAVVRKVIWIWFKRYCKKCLQEQSDHIRESTMHDFFHEDTLQEWLSRWTPDEVLNIINPYDGYHRSPKRNVYHIPQLRLFADQWNAAGSADGRTEIYERQVVMVAAREECAEFLEEWWEEQKQTRLDEVEAVRHQRYLDICERLIQEGWRTEVVRLRSRADDLDRFCRIPSVNRPAALSDKAYETVRRDVEGLLVETRDAIAIEERQGKLASKMELLEKAIETIYVRIPCNARMLCRPRSGDLVFEPEVKALLDTSTAEGATVDDFVSIVPVAGRRWEDTLQHKLGAIVRSHIDGIEDNVNPLDLAAASFSCPRCKALPLRYPEILTHTCLRSCDLWTQLGLTDQFALDLHDIAAVNQHVQPFNYAILSGSLILAAADLLDKLAMPPTTTTYEHLRIGNVRMRLIGRSHDPRVYAWNAALRYGILWMGSKFDGWRCATADELQAISQVASYSGTPSHYRQHGLRWVCASCPKYIDKWDKVTSHLLHQHKMSFDQGIKDGMVFVYPGDEDPAEGPWPIPGAYAIH</sequence>
<dbReference type="Pfam" id="PF12937">
    <property type="entry name" value="F-box-like"/>
    <property type="match status" value="1"/>
</dbReference>
<dbReference type="InterPro" id="IPR001810">
    <property type="entry name" value="F-box_dom"/>
</dbReference>
<dbReference type="InterPro" id="IPR036047">
    <property type="entry name" value="F-box-like_dom_sf"/>
</dbReference>
<dbReference type="SUPFAM" id="SSF81383">
    <property type="entry name" value="F-box domain"/>
    <property type="match status" value="1"/>
</dbReference>
<reference evidence="3 4" key="1">
    <citation type="journal article" date="2015" name="Biotechnol. Biofuels">
        <title>Enhanced degradation of softwood versus hardwood by the white-rot fungus Pycnoporus coccineus.</title>
        <authorList>
            <person name="Couturier M."/>
            <person name="Navarro D."/>
            <person name="Chevret D."/>
            <person name="Henrissat B."/>
            <person name="Piumi F."/>
            <person name="Ruiz-Duenas F.J."/>
            <person name="Martinez A.T."/>
            <person name="Grigoriev I.V."/>
            <person name="Riley R."/>
            <person name="Lipzen A."/>
            <person name="Berrin J.G."/>
            <person name="Master E.R."/>
            <person name="Rosso M.N."/>
        </authorList>
    </citation>
    <scope>NUCLEOTIDE SEQUENCE [LARGE SCALE GENOMIC DNA]</scope>
    <source>
        <strain evidence="3 4">BRFM310</strain>
    </source>
</reference>